<protein>
    <submittedName>
        <fullName evidence="2">HNH endonuclease</fullName>
    </submittedName>
</protein>
<reference evidence="2 3" key="2">
    <citation type="journal article" date="2016" name="Genome Announc.">
        <title>Draft Genome Sequences of Streptomyces scabiei S58, Streptomyces turgidiscabies T45, and Streptomyces acidiscabies a10, the Pathogens of Potato Common Scab, Isolated in Japan.</title>
        <authorList>
            <person name="Tomihama T."/>
            <person name="Nishi Y."/>
            <person name="Sakai M."/>
            <person name="Ikenaga M."/>
            <person name="Okubo T."/>
            <person name="Ikeda S."/>
        </authorList>
    </citation>
    <scope>NUCLEOTIDE SEQUENCE [LARGE SCALE GENOMIC DNA]</scope>
    <source>
        <strain evidence="2 3">S58</strain>
    </source>
</reference>
<dbReference type="GO" id="GO:0003676">
    <property type="term" value="F:nucleic acid binding"/>
    <property type="evidence" value="ECO:0007669"/>
    <property type="project" value="InterPro"/>
</dbReference>
<dbReference type="SMART" id="SM00507">
    <property type="entry name" value="HNHc"/>
    <property type="match status" value="1"/>
</dbReference>
<sequence length="474" mass="53299">MADERDLIKRIGELRPAHRPTGQHLHRPLLLLWAIAQAVHGRPREQPWSAVREEVAPLLKAFTGASGSDQDVLYPFWALQKDNLWEVTGAAELAMTSQGRLPELSALDETNPLAGLPQQDYDRLSEDMELAAWAVSTLLIRFFTPMPPLLLEGLGLKELVAGQASTGLRPVPGEPYRHRVAIADVYGGNRVLGITPLADGIFSVYSDDKGPYADQRLPEMDWIAYTGDGLSGDQTLKAGNRSMAEYQEQEKALRYWHKPYKGHWTFETWVVIVQRRKRWGRGQDGLLRREFVWVLAPVPSPIRETWPAEVIEALREDDKQLHDDTVDVIPVEVHFTAQPKPISTREKYKQLTAAARRTAAGRTHHSKLTRVERYLRSPAAREAVILRSEGRCENPSCLGHPLERTDAGAPILDVDHVKDLARGGPDVPEAMIALCPNCHALKTRGKDRGELQKKLLAVARARHREFMQDAMRSE</sequence>
<accession>A0A100JTV6</accession>
<dbReference type="Pfam" id="PF01844">
    <property type="entry name" value="HNH"/>
    <property type="match status" value="1"/>
</dbReference>
<dbReference type="InterPro" id="IPR003615">
    <property type="entry name" value="HNH_nuc"/>
</dbReference>
<dbReference type="EMBL" id="BCMM01000032">
    <property type="protein sequence ID" value="GAQ65591.1"/>
    <property type="molecule type" value="Genomic_DNA"/>
</dbReference>
<dbReference type="Pfam" id="PF26348">
    <property type="entry name" value="SRA_ScoMcrA"/>
    <property type="match status" value="1"/>
</dbReference>
<dbReference type="AlphaFoldDB" id="A0A100JTV6"/>
<feature type="domain" description="HNH nuclease" evidence="1">
    <location>
        <begin position="379"/>
        <end position="440"/>
    </location>
</feature>
<dbReference type="InterPro" id="IPR058712">
    <property type="entry name" value="SRA_ScoMcrA"/>
</dbReference>
<name>A0A100JTV6_STRSC</name>
<dbReference type="Pfam" id="PF26340">
    <property type="entry name" value="DNA-SBD_ScoMcrA"/>
    <property type="match status" value="1"/>
</dbReference>
<dbReference type="GO" id="GO:0004519">
    <property type="term" value="F:endonuclease activity"/>
    <property type="evidence" value="ECO:0007669"/>
    <property type="project" value="UniProtKB-KW"/>
</dbReference>
<reference evidence="3" key="1">
    <citation type="submission" date="2015-11" db="EMBL/GenBank/DDBJ databases">
        <authorList>
            <consortium name="Cross-ministerial Strategic Innovation Promotion Program (SIP) consortium"/>
            <person name="Tomihama T."/>
            <person name="Ikenaga M."/>
            <person name="Sakai M."/>
            <person name="Okubo T."/>
            <person name="Ikeda S."/>
        </authorList>
    </citation>
    <scope>NUCLEOTIDE SEQUENCE [LARGE SCALE GENOMIC DNA]</scope>
    <source>
        <strain evidence="3">S58</strain>
    </source>
</reference>
<evidence type="ECO:0000313" key="2">
    <source>
        <dbReference type="EMBL" id="GAQ65591.1"/>
    </source>
</evidence>
<organism evidence="2 3">
    <name type="scientific">Streptomyces scabiei</name>
    <dbReference type="NCBI Taxonomy" id="1930"/>
    <lineage>
        <taxon>Bacteria</taxon>
        <taxon>Bacillati</taxon>
        <taxon>Actinomycetota</taxon>
        <taxon>Actinomycetes</taxon>
        <taxon>Kitasatosporales</taxon>
        <taxon>Streptomycetaceae</taxon>
        <taxon>Streptomyces</taxon>
    </lineage>
</organism>
<evidence type="ECO:0000259" key="1">
    <source>
        <dbReference type="SMART" id="SM00507"/>
    </source>
</evidence>
<evidence type="ECO:0000313" key="3">
    <source>
        <dbReference type="Proteomes" id="UP000067448"/>
    </source>
</evidence>
<dbReference type="OrthoDB" id="9802640at2"/>
<dbReference type="InterPro" id="IPR002711">
    <property type="entry name" value="HNH"/>
</dbReference>
<proteinExistence type="predicted"/>
<comment type="caution">
    <text evidence="2">The sequence shown here is derived from an EMBL/GenBank/DDBJ whole genome shotgun (WGS) entry which is preliminary data.</text>
</comment>
<dbReference type="GO" id="GO:0008270">
    <property type="term" value="F:zinc ion binding"/>
    <property type="evidence" value="ECO:0007669"/>
    <property type="project" value="InterPro"/>
</dbReference>
<keyword evidence="2" id="KW-0378">Hydrolase</keyword>
<dbReference type="Gene3D" id="1.10.30.50">
    <property type="match status" value="1"/>
</dbReference>
<dbReference type="RefSeq" id="WP_079081925.1">
    <property type="nucleotide sequence ID" value="NZ_BCMM01000032.1"/>
</dbReference>
<dbReference type="Proteomes" id="UP000067448">
    <property type="component" value="Unassembled WGS sequence"/>
</dbReference>
<gene>
    <name evidence="2" type="ORF">SsS58_06001</name>
</gene>
<dbReference type="CDD" id="cd00085">
    <property type="entry name" value="HNHc"/>
    <property type="match status" value="1"/>
</dbReference>
<reference evidence="3" key="3">
    <citation type="submission" date="2016-02" db="EMBL/GenBank/DDBJ databases">
        <title>Draft genome of pathogenic Streptomyces sp. in Japan.</title>
        <authorList>
            <person name="Tomihama T."/>
            <person name="Ikenaga M."/>
            <person name="Sakai M."/>
            <person name="Okubo T."/>
            <person name="Ikeda S."/>
        </authorList>
    </citation>
    <scope>NUCLEOTIDE SEQUENCE [LARGE SCALE GENOMIC DNA]</scope>
    <source>
        <strain evidence="3">S58</strain>
    </source>
</reference>
<keyword evidence="2" id="KW-0255">Endonuclease</keyword>
<dbReference type="InterPro" id="IPR058813">
    <property type="entry name" value="DNA-SBD_ScoMcrA"/>
</dbReference>
<keyword evidence="2" id="KW-0540">Nuclease</keyword>